<evidence type="ECO:0000256" key="1">
    <source>
        <dbReference type="SAM" id="SignalP"/>
    </source>
</evidence>
<protein>
    <submittedName>
        <fullName evidence="2">DUF5686 and carboxypeptidase-like regulatory domain-containing protein</fullName>
    </submittedName>
</protein>
<evidence type="ECO:0000313" key="2">
    <source>
        <dbReference type="EMBL" id="GAA4102892.1"/>
    </source>
</evidence>
<dbReference type="InterPro" id="IPR008969">
    <property type="entry name" value="CarboxyPept-like_regulatory"/>
</dbReference>
<dbReference type="SUPFAM" id="SSF49464">
    <property type="entry name" value="Carboxypeptidase regulatory domain-like"/>
    <property type="match status" value="1"/>
</dbReference>
<dbReference type="Proteomes" id="UP001500841">
    <property type="component" value="Unassembled WGS sequence"/>
</dbReference>
<feature type="signal peptide" evidence="1">
    <location>
        <begin position="1"/>
        <end position="17"/>
    </location>
</feature>
<gene>
    <name evidence="2" type="ORF">GCM10022392_30140</name>
</gene>
<name>A0ABP7X2Z6_9SPHI</name>
<sequence>MNITWLCLLLFSQLAAAQTLPEGVVRTTVTGKVTDQISGQPLQYINVGFPGSSHGTTTDKSGQFSLSAAGAFKQVSFSFVGYKPVSKAILPGQVNKVSVKLITSKTQLSEVNIVSGKHVKYSNKGNPAVELIQQVIDHKAQNRMESADYVQYNEYERIGLSLFNLSKKLINSKFFRKYQFMLDTTTIINNQKQTSLPGYLSEKLSRYFYRKTPEKTIQILQAEKSINIIKFVDTAGIDIYLNRLYGNHIDIYDNNIFIIVNQFLSPIADHAPNYYKFFITDTLQTDHGKLIALSFTPRNKGDLLFEGRLLVTLDGRYAVQSCELNVNKQININFMRSLKVTLDFQPHADGRYYLTKSNVAADFSLIRDKGMSVFGERTVIYSNYVLNTPQPESFYRGKSIQTAVNFSKADTGYWTRHRTDTLTAREAGTYARINRLQNMRSFKTATWIAATITGDFADLGPIQAGPVGSLFSHNTQEGARFQLGGRTTPKFNQTIYLDGSLGYGTRDKQFMYELNTYFSLNKTPYYRYPNHYFKVGYLYDVDIPGQSFAANSSQAALNSFQSGSTNYWLYDRIYSLAYVKEFDNHFSYNLGFRNWNQRPAGTLLFQRNDLANSLVPALTTNELTLALRYVAHEQIIQGTRDRHTIHSKYPIYNLQITQALNGRLRGDYQYTRFDASIYKRFYMSQLGYGDVTLTGSLIAGRVPFPLLNISPANQSVAYKADAYNKMYYLEFVSDHYMGLNFTQSFNGFFLNKVPLINHLKWREYLSFKFLYGGLRDENNPAKTSGLYRFPAASNGAYGTYALGHTPYTEVGAGIGNIFKFLRIDLIKRLNYLDHPGISSYSVKLSFSPDF</sequence>
<keyword evidence="3" id="KW-1185">Reference proteome</keyword>
<dbReference type="Pfam" id="PF18939">
    <property type="entry name" value="DUF5686"/>
    <property type="match status" value="1"/>
</dbReference>
<keyword evidence="1" id="KW-0732">Signal</keyword>
<dbReference type="EMBL" id="BAABCV010000011">
    <property type="protein sequence ID" value="GAA4102892.1"/>
    <property type="molecule type" value="Genomic_DNA"/>
</dbReference>
<dbReference type="RefSeq" id="WP_345106324.1">
    <property type="nucleotide sequence ID" value="NZ_BAABCV010000011.1"/>
</dbReference>
<dbReference type="InterPro" id="IPR043741">
    <property type="entry name" value="DUF5686"/>
</dbReference>
<organism evidence="2 3">
    <name type="scientific">Mucilaginibacter panaciglaebae</name>
    <dbReference type="NCBI Taxonomy" id="502331"/>
    <lineage>
        <taxon>Bacteria</taxon>
        <taxon>Pseudomonadati</taxon>
        <taxon>Bacteroidota</taxon>
        <taxon>Sphingobacteriia</taxon>
        <taxon>Sphingobacteriales</taxon>
        <taxon>Sphingobacteriaceae</taxon>
        <taxon>Mucilaginibacter</taxon>
    </lineage>
</organism>
<accession>A0ABP7X2Z6</accession>
<evidence type="ECO:0000313" key="3">
    <source>
        <dbReference type="Proteomes" id="UP001500841"/>
    </source>
</evidence>
<feature type="chain" id="PRO_5045911386" evidence="1">
    <location>
        <begin position="18"/>
        <end position="850"/>
    </location>
</feature>
<reference evidence="3" key="1">
    <citation type="journal article" date="2019" name="Int. J. Syst. Evol. Microbiol.">
        <title>The Global Catalogue of Microorganisms (GCM) 10K type strain sequencing project: providing services to taxonomists for standard genome sequencing and annotation.</title>
        <authorList>
            <consortium name="The Broad Institute Genomics Platform"/>
            <consortium name="The Broad Institute Genome Sequencing Center for Infectious Disease"/>
            <person name="Wu L."/>
            <person name="Ma J."/>
        </authorList>
    </citation>
    <scope>NUCLEOTIDE SEQUENCE [LARGE SCALE GENOMIC DNA]</scope>
    <source>
        <strain evidence="3">JCM 17085</strain>
    </source>
</reference>
<proteinExistence type="predicted"/>
<dbReference type="Pfam" id="PF13715">
    <property type="entry name" value="CarbopepD_reg_2"/>
    <property type="match status" value="1"/>
</dbReference>
<dbReference type="Gene3D" id="2.60.40.1120">
    <property type="entry name" value="Carboxypeptidase-like, regulatory domain"/>
    <property type="match status" value="1"/>
</dbReference>
<comment type="caution">
    <text evidence="2">The sequence shown here is derived from an EMBL/GenBank/DDBJ whole genome shotgun (WGS) entry which is preliminary data.</text>
</comment>